<evidence type="ECO:0000256" key="4">
    <source>
        <dbReference type="ARBA" id="ARBA00022691"/>
    </source>
</evidence>
<dbReference type="InterPro" id="IPR011639">
    <property type="entry name" value="MethylTrfase_TaqI-like_dom"/>
</dbReference>
<dbReference type="GO" id="GO:0003676">
    <property type="term" value="F:nucleic acid binding"/>
    <property type="evidence" value="ECO:0007669"/>
    <property type="project" value="InterPro"/>
</dbReference>
<evidence type="ECO:0000259" key="8">
    <source>
        <dbReference type="Pfam" id="PF25120"/>
    </source>
</evidence>
<accession>A0A7G9YSW2</accession>
<dbReference type="Pfam" id="PF25120">
    <property type="entry name" value="DUF7814"/>
    <property type="match status" value="1"/>
</dbReference>
<dbReference type="PROSITE" id="PS00092">
    <property type="entry name" value="N6_MTASE"/>
    <property type="match status" value="1"/>
</dbReference>
<keyword evidence="3" id="KW-0808">Transferase</keyword>
<evidence type="ECO:0000259" key="7">
    <source>
        <dbReference type="Pfam" id="PF07669"/>
    </source>
</evidence>
<dbReference type="PRINTS" id="PR00507">
    <property type="entry name" value="N12N6MTFRASE"/>
</dbReference>
<dbReference type="Pfam" id="PF07669">
    <property type="entry name" value="Eco57I"/>
    <property type="match status" value="1"/>
</dbReference>
<evidence type="ECO:0000256" key="6">
    <source>
        <dbReference type="SAM" id="Coils"/>
    </source>
</evidence>
<evidence type="ECO:0000256" key="5">
    <source>
        <dbReference type="ARBA" id="ARBA00047942"/>
    </source>
</evidence>
<evidence type="ECO:0000256" key="1">
    <source>
        <dbReference type="ARBA" id="ARBA00011900"/>
    </source>
</evidence>
<dbReference type="InterPro" id="IPR002052">
    <property type="entry name" value="DNA_methylase_N6_adenine_CS"/>
</dbReference>
<feature type="domain" description="DUF7814" evidence="8">
    <location>
        <begin position="230"/>
        <end position="313"/>
    </location>
</feature>
<dbReference type="Gene3D" id="3.40.50.150">
    <property type="entry name" value="Vaccinia Virus protein VP39"/>
    <property type="match status" value="1"/>
</dbReference>
<dbReference type="PANTHER" id="PTHR33841">
    <property type="entry name" value="DNA METHYLTRANSFERASE YEEA-RELATED"/>
    <property type="match status" value="1"/>
</dbReference>
<gene>
    <name evidence="9" type="ORF">FOHEAFGF_00020</name>
</gene>
<dbReference type="InterPro" id="IPR029063">
    <property type="entry name" value="SAM-dependent_MTases_sf"/>
</dbReference>
<evidence type="ECO:0000313" key="9">
    <source>
        <dbReference type="EMBL" id="QNO51096.1"/>
    </source>
</evidence>
<dbReference type="AlphaFoldDB" id="A0A7G9YSW2"/>
<dbReference type="PANTHER" id="PTHR33841:SF1">
    <property type="entry name" value="DNA METHYLTRANSFERASE A"/>
    <property type="match status" value="1"/>
</dbReference>
<keyword evidence="4" id="KW-0949">S-adenosyl-L-methionine</keyword>
<dbReference type="SUPFAM" id="SSF53335">
    <property type="entry name" value="S-adenosyl-L-methionine-dependent methyltransferases"/>
    <property type="match status" value="1"/>
</dbReference>
<dbReference type="GO" id="GO:0032259">
    <property type="term" value="P:methylation"/>
    <property type="evidence" value="ECO:0007669"/>
    <property type="project" value="UniProtKB-KW"/>
</dbReference>
<dbReference type="InterPro" id="IPR056716">
    <property type="entry name" value="DUF7814"/>
</dbReference>
<keyword evidence="2" id="KW-0489">Methyltransferase</keyword>
<evidence type="ECO:0000256" key="2">
    <source>
        <dbReference type="ARBA" id="ARBA00022603"/>
    </source>
</evidence>
<dbReference type="GO" id="GO:0009007">
    <property type="term" value="F:site-specific DNA-methyltransferase (adenine-specific) activity"/>
    <property type="evidence" value="ECO:0007669"/>
    <property type="project" value="UniProtKB-EC"/>
</dbReference>
<dbReference type="EMBL" id="MT631460">
    <property type="protein sequence ID" value="QNO51096.1"/>
    <property type="molecule type" value="Genomic_DNA"/>
</dbReference>
<name>A0A7G9YSW2_9EURY</name>
<evidence type="ECO:0000256" key="3">
    <source>
        <dbReference type="ARBA" id="ARBA00022679"/>
    </source>
</evidence>
<proteinExistence type="predicted"/>
<feature type="coiled-coil region" evidence="6">
    <location>
        <begin position="554"/>
        <end position="596"/>
    </location>
</feature>
<dbReference type="GO" id="GO:0006304">
    <property type="term" value="P:DNA modification"/>
    <property type="evidence" value="ECO:0007669"/>
    <property type="project" value="InterPro"/>
</dbReference>
<dbReference type="EC" id="2.1.1.72" evidence="1"/>
<organism evidence="9">
    <name type="scientific">Candidatus Methanophagaceae archaeon ANME-1 ERB6</name>
    <dbReference type="NCBI Taxonomy" id="2759912"/>
    <lineage>
        <taxon>Archaea</taxon>
        <taxon>Methanobacteriati</taxon>
        <taxon>Methanobacteriota</taxon>
        <taxon>Stenosarchaea group</taxon>
        <taxon>Methanomicrobia</taxon>
        <taxon>Candidatus Methanophagales</taxon>
        <taxon>Candidatus Methanophagaceae</taxon>
    </lineage>
</organism>
<keyword evidence="6" id="KW-0175">Coiled coil</keyword>
<sequence>MNSTNIVDTLLKDIKERLTLDGKNRVFNEGKELRSEFMNEEAEPEAFTREFLIDKIFSAFALEKLSEKKIEDSRGLRSVDYGIKSKERMFLVEAKSLNADLFEKSREGGVNQIKGLFKLAEVKENYDFGVATNGLRWVFIDRTGKIADDLRLEADFAQIKEFLVGKEKVVSPKTEEEISKKFYDWYNALLHGGRYKNHENKQKTVAEDDCLVNNIVGVKDLEEREQIAQVVMNRLIFIKFLQSKGIIGEDILRYLAEIKEDMLTPKLRQLFFGTLDRPVDDRFDIDERFKDIPYLNGSLFVHTEVERKNIDYKVRAEILKEVIAFLDSFKFVHKEQLGNGASIDPEILGYIFERAMTATDRKGTGAYYTPKSITKYISENTIYPCIIEKTNEILKTEKGYKDTELIKDIEELFILPATTLKEIWDKIILKLRVLDNACGSGAFLLAAANILFELNKKINDKIGAENPDTTLKILILVNNLYGVDINPNGIEIAKLRLWLWLADSYEPGYIKPLPNIDYNLRVGNSLIGYVDLGEFKKAKLTLSDYLWDEEKDTLETLLKQRSDLIREYKRAAGEEAKELKVKVQELDVKISNLLNANLYREFREKKIKISREEFLRLKPFHWGFEFYEVFDAEKPKEERGFDIIIGNPPYVQKNAFKDFEKTIIKKDFEENSSNMNIAAIFINQTNRLNKKTGYQGMIVPKSLLFSKSWLGDRKRLLERLVRLVDVSKAF</sequence>
<dbReference type="InterPro" id="IPR050953">
    <property type="entry name" value="N4_N6_ade-DNA_methylase"/>
</dbReference>
<reference evidence="9" key="1">
    <citation type="submission" date="2020-06" db="EMBL/GenBank/DDBJ databases">
        <title>Unique genomic features of the anaerobic methanotrophic archaea.</title>
        <authorList>
            <person name="Chadwick G.L."/>
            <person name="Skennerton C.T."/>
            <person name="Laso-Perez R."/>
            <person name="Leu A.O."/>
            <person name="Speth D.R."/>
            <person name="Yu H."/>
            <person name="Morgan-Lang C."/>
            <person name="Hatzenpichler R."/>
            <person name="Goudeau D."/>
            <person name="Malmstrom R."/>
            <person name="Brazelton W.J."/>
            <person name="Woyke T."/>
            <person name="Hallam S.J."/>
            <person name="Tyson G.W."/>
            <person name="Wegener G."/>
            <person name="Boetius A."/>
            <person name="Orphan V."/>
        </authorList>
    </citation>
    <scope>NUCLEOTIDE SEQUENCE</scope>
</reference>
<comment type="catalytic activity">
    <reaction evidence="5">
        <text>a 2'-deoxyadenosine in DNA + S-adenosyl-L-methionine = an N(6)-methyl-2'-deoxyadenosine in DNA + S-adenosyl-L-homocysteine + H(+)</text>
        <dbReference type="Rhea" id="RHEA:15197"/>
        <dbReference type="Rhea" id="RHEA-COMP:12418"/>
        <dbReference type="Rhea" id="RHEA-COMP:12419"/>
        <dbReference type="ChEBI" id="CHEBI:15378"/>
        <dbReference type="ChEBI" id="CHEBI:57856"/>
        <dbReference type="ChEBI" id="CHEBI:59789"/>
        <dbReference type="ChEBI" id="CHEBI:90615"/>
        <dbReference type="ChEBI" id="CHEBI:90616"/>
        <dbReference type="EC" id="2.1.1.72"/>
    </reaction>
</comment>
<feature type="domain" description="Type II methyltransferase M.TaqI-like" evidence="7">
    <location>
        <begin position="478"/>
        <end position="718"/>
    </location>
</feature>
<protein>
    <recommendedName>
        <fullName evidence="1">site-specific DNA-methyltransferase (adenine-specific)</fullName>
        <ecNumber evidence="1">2.1.1.72</ecNumber>
    </recommendedName>
</protein>